<protein>
    <submittedName>
        <fullName evidence="3">6-phosphogluconolactonase, cycloisomerase 2 family</fullName>
    </submittedName>
</protein>
<proteinExistence type="inferred from homology"/>
<dbReference type="InterPro" id="IPR019405">
    <property type="entry name" value="Lactonase_7-beta_prop"/>
</dbReference>
<evidence type="ECO:0000256" key="2">
    <source>
        <dbReference type="ARBA" id="ARBA00022526"/>
    </source>
</evidence>
<keyword evidence="3" id="KW-0413">Isomerase</keyword>
<dbReference type="Proteomes" id="UP000182409">
    <property type="component" value="Unassembled WGS sequence"/>
</dbReference>
<name>A0A1H4IXV1_9BACT</name>
<evidence type="ECO:0000313" key="4">
    <source>
        <dbReference type="Proteomes" id="UP000182409"/>
    </source>
</evidence>
<dbReference type="GO" id="GO:0017057">
    <property type="term" value="F:6-phosphogluconolactonase activity"/>
    <property type="evidence" value="ECO:0007669"/>
    <property type="project" value="TreeGrafter"/>
</dbReference>
<dbReference type="InterPro" id="IPR050282">
    <property type="entry name" value="Cycloisomerase_2"/>
</dbReference>
<gene>
    <name evidence="3" type="ORF">SAMN05443244_0193</name>
</gene>
<keyword evidence="2" id="KW-0119">Carbohydrate metabolism</keyword>
<dbReference type="InterPro" id="IPR015943">
    <property type="entry name" value="WD40/YVTN_repeat-like_dom_sf"/>
</dbReference>
<evidence type="ECO:0000256" key="1">
    <source>
        <dbReference type="ARBA" id="ARBA00005564"/>
    </source>
</evidence>
<reference evidence="3 4" key="1">
    <citation type="submission" date="2016-10" db="EMBL/GenBank/DDBJ databases">
        <authorList>
            <person name="de Groot N.N."/>
        </authorList>
    </citation>
    <scope>NUCLEOTIDE SEQUENCE [LARGE SCALE GENOMIC DNA]</scope>
    <source>
        <strain evidence="3 4">AB35.6</strain>
    </source>
</reference>
<dbReference type="Gene3D" id="2.130.10.10">
    <property type="entry name" value="YVTN repeat-like/Quinoprotein amine dehydrogenase"/>
    <property type="match status" value="1"/>
</dbReference>
<comment type="similarity">
    <text evidence="1">Belongs to the cycloisomerase 2 family.</text>
</comment>
<evidence type="ECO:0000313" key="3">
    <source>
        <dbReference type="EMBL" id="SEB38930.1"/>
    </source>
</evidence>
<dbReference type="GO" id="GO:0016853">
    <property type="term" value="F:isomerase activity"/>
    <property type="evidence" value="ECO:0007669"/>
    <property type="project" value="UniProtKB-KW"/>
</dbReference>
<dbReference type="AlphaFoldDB" id="A0A1H4IXV1"/>
<dbReference type="PANTHER" id="PTHR30344">
    <property type="entry name" value="6-PHOSPHOGLUCONOLACTONASE-RELATED"/>
    <property type="match status" value="1"/>
</dbReference>
<sequence length="361" mass="38368">MKAQPSAGRVLLCSTAKAGGVIQSATWNSATGEIGTLHESAKIVSPAFMAFDRTGGEDRVYVVSEANGSKAIVSAFAADPTTGALQLINTQSSGGDGPTHVATSPDGRMLALANYSGGSITTYRIDSRGALSTPVSHIQYMGHGPNPDRQESAHAHSARFTSDSRFLLVNNFGLDQILIYRVDPLTAVLTPHSTPVWAAKPGSGPRHIAFHPNGRWIYCLNELDSTVEILQWDSKAGTVTSAGRVSSLPKNFPPGKAFSGEIQVSPDGRNLYIGNRVASDTMAVFRIEKAGGGLTLIQLANNGGRNTRHFAIDPTGRWLILCEIASNTVVILERSASTGRLSEPVHTYPLESPMFVGFLPN</sequence>
<dbReference type="RefSeq" id="WP_244501905.1">
    <property type="nucleotide sequence ID" value="NZ_FNSD01000001.1"/>
</dbReference>
<dbReference type="EMBL" id="FNSD01000001">
    <property type="protein sequence ID" value="SEB38930.1"/>
    <property type="molecule type" value="Genomic_DNA"/>
</dbReference>
<keyword evidence="2" id="KW-0313">Glucose metabolism</keyword>
<dbReference type="GO" id="GO:0006006">
    <property type="term" value="P:glucose metabolic process"/>
    <property type="evidence" value="ECO:0007669"/>
    <property type="project" value="UniProtKB-KW"/>
</dbReference>
<dbReference type="SUPFAM" id="SSF51004">
    <property type="entry name" value="C-terminal (heme d1) domain of cytochrome cd1-nitrite reductase"/>
    <property type="match status" value="1"/>
</dbReference>
<dbReference type="PANTHER" id="PTHR30344:SF1">
    <property type="entry name" value="6-PHOSPHOGLUCONOLACTONASE"/>
    <property type="match status" value="1"/>
</dbReference>
<dbReference type="Pfam" id="PF10282">
    <property type="entry name" value="Lactonase"/>
    <property type="match status" value="1"/>
</dbReference>
<dbReference type="InterPro" id="IPR011048">
    <property type="entry name" value="Haem_d1_sf"/>
</dbReference>
<organism evidence="3 4">
    <name type="scientific">Terriglobus roseus</name>
    <dbReference type="NCBI Taxonomy" id="392734"/>
    <lineage>
        <taxon>Bacteria</taxon>
        <taxon>Pseudomonadati</taxon>
        <taxon>Acidobacteriota</taxon>
        <taxon>Terriglobia</taxon>
        <taxon>Terriglobales</taxon>
        <taxon>Acidobacteriaceae</taxon>
        <taxon>Terriglobus</taxon>
    </lineage>
</organism>
<accession>A0A1H4IXV1</accession>